<dbReference type="OrthoDB" id="2972862at2"/>
<name>A0A317L1S6_9BACI</name>
<gene>
    <name evidence="3" type="ORF">DLJ74_05585</name>
</gene>
<sequence>MSKLKWIIIAIIVAGLLVGCSSVDEGANVDNTKEVSSEKKNNEDSSTSSTDQEDSLSTSNEDILKIGETGKVESNFGDYEMTLHSFKLLEDFHGEKLMNDVFIVVDFSVKNVGEEPLRGEDVYWADLFDDQDLLQGNEFFDSVKQLPDEIAPGDTAEGEFVFDTSESEFYRLVLNYGALDNLATSVTWEFTPEEAN</sequence>
<dbReference type="Proteomes" id="UP000245624">
    <property type="component" value="Unassembled WGS sequence"/>
</dbReference>
<reference evidence="3 4" key="1">
    <citation type="submission" date="2018-05" db="EMBL/GenBank/DDBJ databases">
        <title>Genomic analysis of Gracilibacillus dipsosauri DD1 reveals novel features of a salt-tolerant amylase.</title>
        <authorList>
            <person name="Deutch C.E."/>
            <person name="Yang S."/>
        </authorList>
    </citation>
    <scope>NUCLEOTIDE SEQUENCE [LARGE SCALE GENOMIC DNA]</scope>
    <source>
        <strain evidence="3 4">DD1</strain>
    </source>
</reference>
<dbReference type="Gene3D" id="2.60.40.1240">
    <property type="match status" value="1"/>
</dbReference>
<protein>
    <submittedName>
        <fullName evidence="3">DUF4352 domain-containing protein</fullName>
    </submittedName>
</protein>
<dbReference type="InterPro" id="IPR029050">
    <property type="entry name" value="Immunoprotect_excell_Ig-like"/>
</dbReference>
<feature type="region of interest" description="Disordered" evidence="2">
    <location>
        <begin position="31"/>
        <end position="62"/>
    </location>
</feature>
<feature type="compositionally biased region" description="Basic and acidic residues" evidence="2">
    <location>
        <begin position="31"/>
        <end position="43"/>
    </location>
</feature>
<feature type="compositionally biased region" description="Low complexity" evidence="2">
    <location>
        <begin position="44"/>
        <end position="59"/>
    </location>
</feature>
<keyword evidence="4" id="KW-1185">Reference proteome</keyword>
<evidence type="ECO:0000256" key="1">
    <source>
        <dbReference type="ARBA" id="ARBA00022729"/>
    </source>
</evidence>
<evidence type="ECO:0000313" key="3">
    <source>
        <dbReference type="EMBL" id="PWU69446.1"/>
    </source>
</evidence>
<evidence type="ECO:0000256" key="2">
    <source>
        <dbReference type="SAM" id="MobiDB-lite"/>
    </source>
</evidence>
<dbReference type="PROSITE" id="PS51257">
    <property type="entry name" value="PROKAR_LIPOPROTEIN"/>
    <property type="match status" value="1"/>
</dbReference>
<proteinExistence type="predicted"/>
<evidence type="ECO:0000313" key="4">
    <source>
        <dbReference type="Proteomes" id="UP000245624"/>
    </source>
</evidence>
<dbReference type="EMBL" id="QGTD01000005">
    <property type="protein sequence ID" value="PWU69446.1"/>
    <property type="molecule type" value="Genomic_DNA"/>
</dbReference>
<comment type="caution">
    <text evidence="3">The sequence shown here is derived from an EMBL/GenBank/DDBJ whole genome shotgun (WGS) entry which is preliminary data.</text>
</comment>
<dbReference type="RefSeq" id="WP_054859774.1">
    <property type="nucleotide sequence ID" value="NZ_QGTD01000005.1"/>
</dbReference>
<accession>A0A317L1S6</accession>
<dbReference type="AlphaFoldDB" id="A0A317L1S6"/>
<keyword evidence="1" id="KW-0732">Signal</keyword>
<organism evidence="3 4">
    <name type="scientific">Gracilibacillus dipsosauri</name>
    <dbReference type="NCBI Taxonomy" id="178340"/>
    <lineage>
        <taxon>Bacteria</taxon>
        <taxon>Bacillati</taxon>
        <taxon>Bacillota</taxon>
        <taxon>Bacilli</taxon>
        <taxon>Bacillales</taxon>
        <taxon>Bacillaceae</taxon>
        <taxon>Gracilibacillus</taxon>
    </lineage>
</organism>